<feature type="region of interest" description="Disordered" evidence="2">
    <location>
        <begin position="315"/>
        <end position="340"/>
    </location>
</feature>
<gene>
    <name evidence="3" type="ORF">C1SCF055_LOCUS8796</name>
</gene>
<name>A0A9P1BWE9_9DINO</name>
<sequence>MASPLPAIFWLSQDVAGLAKKTTQELRLALLDDLDRHLGVVGARPPAVEEEVERFLLRGRVSDSNLSRLERRLRARLAGSGSGCGRSQSSYSARSEATEKLRGLSRGCSSARKETPRIQTSEAGDLQRVPEDEMLRWSQIAKLARKEAEIEETRKREARRIAQKEMRAFLQKQVDQKNLRQKQAAEDELEFFQMQKADLERWKQDQVTEAQNRLQQLQLVIRDRAVHSEAALQQREAERKRRSSEDRRLILRAARELELEKRAVEEKRHERRIAHTALVQEALKEKKAGPEARAQRIQEEKQRLEEYSKFLEAQEARSKASKPRIRDQTPAAPPRAKRKGEEVYYDPEIVMKIRNEAMARAEQAELSKQEHLKMERHLNQAFLFQQIAEREESRRRFMEEQKDHQKAAADAAAKEYEMAEQQRIEQQKMKNMEYRLELDRQTFEENDAATTRRSDERSREGHESKLCHGGHEEDLQHERQGPR</sequence>
<keyword evidence="1" id="KW-0175">Coiled coil</keyword>
<dbReference type="EMBL" id="CAMXCT030000600">
    <property type="protein sequence ID" value="CAL4768269.1"/>
    <property type="molecule type" value="Genomic_DNA"/>
</dbReference>
<dbReference type="Proteomes" id="UP001152797">
    <property type="component" value="Unassembled WGS sequence"/>
</dbReference>
<organism evidence="3">
    <name type="scientific">Cladocopium goreaui</name>
    <dbReference type="NCBI Taxonomy" id="2562237"/>
    <lineage>
        <taxon>Eukaryota</taxon>
        <taxon>Sar</taxon>
        <taxon>Alveolata</taxon>
        <taxon>Dinophyceae</taxon>
        <taxon>Suessiales</taxon>
        <taxon>Symbiodiniaceae</taxon>
        <taxon>Cladocopium</taxon>
    </lineage>
</organism>
<feature type="coiled-coil region" evidence="1">
    <location>
        <begin position="388"/>
        <end position="429"/>
    </location>
</feature>
<evidence type="ECO:0000256" key="2">
    <source>
        <dbReference type="SAM" id="MobiDB-lite"/>
    </source>
</evidence>
<feature type="region of interest" description="Disordered" evidence="2">
    <location>
        <begin position="435"/>
        <end position="483"/>
    </location>
</feature>
<reference evidence="3" key="1">
    <citation type="submission" date="2022-10" db="EMBL/GenBank/DDBJ databases">
        <authorList>
            <person name="Chen Y."/>
            <person name="Dougan E. K."/>
            <person name="Chan C."/>
            <person name="Rhodes N."/>
            <person name="Thang M."/>
        </authorList>
    </citation>
    <scope>NUCLEOTIDE SEQUENCE</scope>
</reference>
<accession>A0A9P1BWE9</accession>
<evidence type="ECO:0000313" key="4">
    <source>
        <dbReference type="EMBL" id="CAL4768269.1"/>
    </source>
</evidence>
<proteinExistence type="predicted"/>
<dbReference type="EMBL" id="CAMXCT020000600">
    <property type="protein sequence ID" value="CAL1134332.1"/>
    <property type="molecule type" value="Genomic_DNA"/>
</dbReference>
<feature type="compositionally biased region" description="Basic and acidic residues" evidence="2">
    <location>
        <begin position="450"/>
        <end position="483"/>
    </location>
</feature>
<protein>
    <submittedName>
        <fullName evidence="4">Trichohyalin-plectin-homology domain-containing protein</fullName>
    </submittedName>
</protein>
<reference evidence="4 5" key="2">
    <citation type="submission" date="2024-05" db="EMBL/GenBank/DDBJ databases">
        <authorList>
            <person name="Chen Y."/>
            <person name="Shah S."/>
            <person name="Dougan E. K."/>
            <person name="Thang M."/>
            <person name="Chan C."/>
        </authorList>
    </citation>
    <scope>NUCLEOTIDE SEQUENCE [LARGE SCALE GENOMIC DNA]</scope>
</reference>
<keyword evidence="5" id="KW-1185">Reference proteome</keyword>
<dbReference type="EMBL" id="CAMXCT010000600">
    <property type="protein sequence ID" value="CAI3980957.1"/>
    <property type="molecule type" value="Genomic_DNA"/>
</dbReference>
<comment type="caution">
    <text evidence="3">The sequence shown here is derived from an EMBL/GenBank/DDBJ whole genome shotgun (WGS) entry which is preliminary data.</text>
</comment>
<dbReference type="AlphaFoldDB" id="A0A9P1BWE9"/>
<dbReference type="OrthoDB" id="418844at2759"/>
<evidence type="ECO:0000313" key="5">
    <source>
        <dbReference type="Proteomes" id="UP001152797"/>
    </source>
</evidence>
<evidence type="ECO:0000313" key="3">
    <source>
        <dbReference type="EMBL" id="CAI3980957.1"/>
    </source>
</evidence>
<feature type="region of interest" description="Disordered" evidence="2">
    <location>
        <begin position="79"/>
        <end position="122"/>
    </location>
</feature>
<evidence type="ECO:0000256" key="1">
    <source>
        <dbReference type="SAM" id="Coils"/>
    </source>
</evidence>